<dbReference type="Proteomes" id="UP000280434">
    <property type="component" value="Unassembled WGS sequence"/>
</dbReference>
<feature type="compositionally biased region" description="Low complexity" evidence="1">
    <location>
        <begin position="28"/>
        <end position="42"/>
    </location>
</feature>
<evidence type="ECO:0000256" key="1">
    <source>
        <dbReference type="SAM" id="MobiDB-lite"/>
    </source>
</evidence>
<dbReference type="RefSeq" id="WP_121280968.1">
    <property type="nucleotide sequence ID" value="NZ_RBZV01000012.1"/>
</dbReference>
<comment type="caution">
    <text evidence="2">The sequence shown here is derived from an EMBL/GenBank/DDBJ whole genome shotgun (WGS) entry which is preliminary data.</text>
</comment>
<accession>A0A494X1F2</accession>
<feature type="compositionally biased region" description="Polar residues" evidence="1">
    <location>
        <begin position="860"/>
        <end position="872"/>
    </location>
</feature>
<keyword evidence="3" id="KW-1185">Reference proteome</keyword>
<feature type="region of interest" description="Disordered" evidence="1">
    <location>
        <begin position="860"/>
        <end position="879"/>
    </location>
</feature>
<reference evidence="2 3" key="1">
    <citation type="submission" date="2018-10" db="EMBL/GenBank/DDBJ databases">
        <title>Paraburkholderia sp. 7MK8-2, isolated from soil.</title>
        <authorList>
            <person name="Gao Z.-H."/>
            <person name="Qiu L.-H."/>
        </authorList>
    </citation>
    <scope>NUCLEOTIDE SEQUENCE [LARGE SCALE GENOMIC DNA]</scope>
    <source>
        <strain evidence="2 3">7MK8-2</strain>
    </source>
</reference>
<dbReference type="AlphaFoldDB" id="A0A494X1F2"/>
<evidence type="ECO:0000313" key="3">
    <source>
        <dbReference type="Proteomes" id="UP000280434"/>
    </source>
</evidence>
<proteinExistence type="predicted"/>
<name>A0A494X1F2_9BURK</name>
<feature type="region of interest" description="Disordered" evidence="1">
    <location>
        <begin position="25"/>
        <end position="45"/>
    </location>
</feature>
<protein>
    <submittedName>
        <fullName evidence="2">Uncharacterized protein</fullName>
    </submittedName>
</protein>
<sequence length="1127" mass="121781">MVRPTNEDGIAAVDHAFELTTIPSQPHAQSAMQAQTQQATQTNPASRTLPTRLASATMQSIPHSLSGLRKQAAKLGHCDIETTSLIGNGRRFGQTFTTPDSKTSTDNVRLSHAPMPYATRQVASSSTRTQLDMVRAVGAFVPSRPLAIADAATHAFARSALHDRGVLDNFIRQNFHTGAQNEAEEASEVESTDDVGALAQRLVGLCDAAAGAPTVAPEVRFGEAVAWADALAEATGHDVGLALRVIERLGQGLDVNAPASGEDASASSEGANDVERAAWRTAQLMSGTANGYDAVKRLAGERWPSMEGACYAPRVMLRAADAIVRASHCAADPSAVLARAQAWKASTPTAEQTHLACMVEASLKLWNANDVSALDPSEIGSVLAGRNGFMTDGPGTPLAKVKSRLLKTINTSIPRASDSGWKTALPRIVGRKKSAFTALSKGIYSAHLDIVEKERPMLNASAANIVRTLHTALAQSDAEADRHIHSDARPTLNALVERAELAQWAGRSELDYGATLDDSDYLAIASRVVGLIEGLRAPGESASLGEREAMQSLRHFAVKLRASRTDAALARAALQPHLAKGSDVLDLDMLETMAGSMAHLAEATQGDFKNLRRIVRAEPIVPANLSPAAIREALDELASTIKSGGKVMLVDGGQVGISTSGLSANVGKLLTAAGIVVSPRLNLRARGGRQAFFEYGRRTACFYFTAGSQKRVNFEAGGGLQVGGDYLLLRAGVTVNVIAYQADRLDRNAFSLILARRMKEDGSGFDDKRLQRGMVDINQFVFEHAQAHDLTNGDDAWNALARTFLVNDDFSVVWNDQTQRETHHGVSVTGGLTVKAGIGETSLRIGPQLGYAYDYASRNQGTSEDTNGTTAVETHRSGRGGRHIVSAGVTVSVGDSPHAIKDSASIGLLSADSPLMRVRVRDRQHMAKVSLVREEGRLVHRVSYADTEFMHFNDYADAVRGDERWALMFGMDLNAPRMPDNPDERHAMLERGRARIDAHLLEVKANYRQNQVMFHRFRLREHAAKALDTYADRIAMLTARRAPSDEIAHWEADYAALLERPDSWLPVEFKVYERVSRQSSPGLNLGVRATLEQSATGERELISMIHKPAQLDAIDRIWQDPPQADDR</sequence>
<organism evidence="2 3">
    <name type="scientific">Trinickia fusca</name>
    <dbReference type="NCBI Taxonomy" id="2419777"/>
    <lineage>
        <taxon>Bacteria</taxon>
        <taxon>Pseudomonadati</taxon>
        <taxon>Pseudomonadota</taxon>
        <taxon>Betaproteobacteria</taxon>
        <taxon>Burkholderiales</taxon>
        <taxon>Burkholderiaceae</taxon>
        <taxon>Trinickia</taxon>
    </lineage>
</organism>
<gene>
    <name evidence="2" type="ORF">D7S89_21945</name>
</gene>
<evidence type="ECO:0000313" key="2">
    <source>
        <dbReference type="EMBL" id="RKP44545.1"/>
    </source>
</evidence>
<dbReference type="OrthoDB" id="8922929at2"/>
<dbReference type="EMBL" id="RBZV01000012">
    <property type="protein sequence ID" value="RKP44545.1"/>
    <property type="molecule type" value="Genomic_DNA"/>
</dbReference>